<dbReference type="Proteomes" id="UP000048289">
    <property type="component" value="Unassembled WGS sequence"/>
</dbReference>
<dbReference type="EMBL" id="CSAE01000480">
    <property type="protein sequence ID" value="COW36276.1"/>
    <property type="molecule type" value="Genomic_DNA"/>
</dbReference>
<protein>
    <submittedName>
        <fullName evidence="4">Uncharacterized protein</fullName>
    </submittedName>
</protein>
<dbReference type="EMBL" id="CFOE01000497">
    <property type="protein sequence ID" value="CFE42193.1"/>
    <property type="molecule type" value="Genomic_DNA"/>
</dbReference>
<gene>
    <name evidence="3" type="ORF">ERS007679_02935</name>
    <name evidence="1" type="ORF">ERS007681_03132</name>
    <name evidence="4" type="ORF">ERS007703_03494</name>
    <name evidence="5" type="ORF">ERS007720_03477</name>
    <name evidence="2" type="ORF">ERS027659_04351</name>
</gene>
<proteinExistence type="predicted"/>
<evidence type="ECO:0000313" key="10">
    <source>
        <dbReference type="Proteomes" id="UP000050164"/>
    </source>
</evidence>
<reference evidence="6 7" key="2">
    <citation type="submission" date="2015-03" db="EMBL/GenBank/DDBJ databases">
        <authorList>
            <consortium name="Pathogen Informatics"/>
        </authorList>
    </citation>
    <scope>NUCLEOTIDE SEQUENCE [LARGE SCALE GENOMIC DNA]</scope>
    <source>
        <strain evidence="2 10">Bir 185</strain>
        <strain evidence="3 8">G09801536</strain>
        <strain evidence="1 9">G09901357</strain>
        <strain evidence="6">K00500041</strain>
        <strain evidence="5 7">M09401471</strain>
    </source>
</reference>
<evidence type="ECO:0000313" key="4">
    <source>
        <dbReference type="EMBL" id="COW36276.1"/>
    </source>
</evidence>
<organism evidence="4 6">
    <name type="scientific">Mycobacterium tuberculosis</name>
    <dbReference type="NCBI Taxonomy" id="1773"/>
    <lineage>
        <taxon>Bacteria</taxon>
        <taxon>Bacillati</taxon>
        <taxon>Actinomycetota</taxon>
        <taxon>Actinomycetes</taxon>
        <taxon>Mycobacteriales</taxon>
        <taxon>Mycobacteriaceae</taxon>
        <taxon>Mycobacterium</taxon>
        <taxon>Mycobacterium tuberculosis complex</taxon>
    </lineage>
</organism>
<evidence type="ECO:0000313" key="3">
    <source>
        <dbReference type="EMBL" id="COW02337.1"/>
    </source>
</evidence>
<evidence type="ECO:0000313" key="7">
    <source>
        <dbReference type="Proteomes" id="UP000044938"/>
    </source>
</evidence>
<evidence type="ECO:0000313" key="8">
    <source>
        <dbReference type="Proteomes" id="UP000045842"/>
    </source>
</evidence>
<dbReference type="Proteomes" id="UP000045842">
    <property type="component" value="Unassembled WGS sequence"/>
</dbReference>
<dbReference type="AlphaFoldDB" id="A0A066S160"/>
<dbReference type="EMBL" id="CNFT01001539">
    <property type="protein sequence ID" value="CKT39855.1"/>
    <property type="molecule type" value="Genomic_DNA"/>
</dbReference>
<dbReference type="Proteomes" id="UP000044938">
    <property type="component" value="Unassembled WGS sequence"/>
</dbReference>
<evidence type="ECO:0000313" key="5">
    <source>
        <dbReference type="EMBL" id="COW88458.1"/>
    </source>
</evidence>
<name>A0A066S160_MYCTX</name>
<accession>A0A066S160</accession>
<evidence type="ECO:0000313" key="9">
    <source>
        <dbReference type="Proteomes" id="UP000048289"/>
    </source>
</evidence>
<dbReference type="RefSeq" id="WP_024456122.1">
    <property type="nucleotide sequence ID" value="NZ_CHZP01000312.1"/>
</dbReference>
<evidence type="ECO:0000313" key="1">
    <source>
        <dbReference type="EMBL" id="CFE42193.1"/>
    </source>
</evidence>
<dbReference type="Proteomes" id="UP000050164">
    <property type="component" value="Unassembled WGS sequence"/>
</dbReference>
<dbReference type="EMBL" id="CSAD01000459">
    <property type="protein sequence ID" value="COW02337.1"/>
    <property type="molecule type" value="Genomic_DNA"/>
</dbReference>
<dbReference type="Proteomes" id="UP000038802">
    <property type="component" value="Unassembled WGS sequence"/>
</dbReference>
<evidence type="ECO:0000313" key="2">
    <source>
        <dbReference type="EMBL" id="CKT39855.1"/>
    </source>
</evidence>
<dbReference type="PATRIC" id="fig|1773.2349.peg.543"/>
<sequence>MAANTSSPPAASTPVVAATAAAFATLTAEPIPSISVAAAVNAAGVAIMYDIRNPLPTYNGFIYKSS</sequence>
<reference evidence="4" key="1">
    <citation type="submission" date="2015-03" db="EMBL/GenBank/DDBJ databases">
        <authorList>
            <person name="Murphy D."/>
        </authorList>
    </citation>
    <scope>NUCLEOTIDE SEQUENCE [LARGE SCALE GENOMIC DNA]</scope>
    <source>
        <strain evidence="4">K00500041</strain>
    </source>
</reference>
<dbReference type="EMBL" id="CSAJ01000562">
    <property type="protein sequence ID" value="COW88458.1"/>
    <property type="molecule type" value="Genomic_DNA"/>
</dbReference>
<evidence type="ECO:0000313" key="6">
    <source>
        <dbReference type="Proteomes" id="UP000038802"/>
    </source>
</evidence>